<dbReference type="Gene3D" id="3.90.1410.10">
    <property type="entry name" value="set domain protein methyltransferase, domain 1"/>
    <property type="match status" value="1"/>
</dbReference>
<dbReference type="EMBL" id="UINC01006429">
    <property type="protein sequence ID" value="SVA27479.1"/>
    <property type="molecule type" value="Genomic_DNA"/>
</dbReference>
<evidence type="ECO:0000313" key="2">
    <source>
        <dbReference type="EMBL" id="SVA27479.1"/>
    </source>
</evidence>
<reference evidence="2" key="1">
    <citation type="submission" date="2018-05" db="EMBL/GenBank/DDBJ databases">
        <authorList>
            <person name="Lanie J.A."/>
            <person name="Ng W.-L."/>
            <person name="Kazmierczak K.M."/>
            <person name="Andrzejewski T.M."/>
            <person name="Davidsen T.M."/>
            <person name="Wayne K.J."/>
            <person name="Tettelin H."/>
            <person name="Glass J.I."/>
            <person name="Rusch D."/>
            <person name="Podicherti R."/>
            <person name="Tsui H.-C.T."/>
            <person name="Winkler M.E."/>
        </authorList>
    </citation>
    <scope>NUCLEOTIDE SEQUENCE</scope>
</reference>
<evidence type="ECO:0000259" key="1">
    <source>
        <dbReference type="PROSITE" id="PS50280"/>
    </source>
</evidence>
<dbReference type="InterPro" id="IPR046341">
    <property type="entry name" value="SET_dom_sf"/>
</dbReference>
<dbReference type="PROSITE" id="PS50280">
    <property type="entry name" value="SET"/>
    <property type="match status" value="1"/>
</dbReference>
<gene>
    <name evidence="2" type="ORF">METZ01_LOCUS80333</name>
</gene>
<dbReference type="AlphaFoldDB" id="A0A381UH50"/>
<dbReference type="Pfam" id="PF00856">
    <property type="entry name" value="SET"/>
    <property type="match status" value="1"/>
</dbReference>
<name>A0A381UH50_9ZZZZ</name>
<dbReference type="InterPro" id="IPR001214">
    <property type="entry name" value="SET_dom"/>
</dbReference>
<sequence length="387" mass="46051">MKGCEQIIELYKKNGGYIHKSLIRKKNKDNIYGIFTNEKIEKNTLLIKTPSKLILGINNNISFDEKTPDLIKIVISILVELYKKEDSIFYHSFLLLPKYKEINDIIIFNDEYLQYLNEIGFNNQLKDYRNLIIREVTKLNDKYNYISELNEKDIRYGFYIYHNYSWNGGLDILMHLLNHKYGSPARKKIPNSDDYCYMTNKMIEKDEEIFDTYGDIYSNERFALYYNFIDNSEKNTTISFRYKDKSALGFYKSKLLYDYCIKNLIPINYSFDDGKEVNISIQKVPNIGYLTKFKITDNNYEQLFNIASILSINKLEHINNREVLLIYNYLRDLLQMNLDTINKSNLEKYRNKIKENYPIILSMIENKINILTNLINKVNKNISDLLH</sequence>
<organism evidence="2">
    <name type="scientific">marine metagenome</name>
    <dbReference type="NCBI Taxonomy" id="408172"/>
    <lineage>
        <taxon>unclassified sequences</taxon>
        <taxon>metagenomes</taxon>
        <taxon>ecological metagenomes</taxon>
    </lineage>
</organism>
<accession>A0A381UH50</accession>
<protein>
    <recommendedName>
        <fullName evidence="1">SET domain-containing protein</fullName>
    </recommendedName>
</protein>
<dbReference type="SUPFAM" id="SSF82199">
    <property type="entry name" value="SET domain"/>
    <property type="match status" value="1"/>
</dbReference>
<feature type="domain" description="SET" evidence="1">
    <location>
        <begin position="14"/>
        <end position="214"/>
    </location>
</feature>
<proteinExistence type="predicted"/>